<dbReference type="Gene3D" id="3.60.130.10">
    <property type="entry name" value="Clavaminate synthase-like"/>
    <property type="match status" value="1"/>
</dbReference>
<keyword evidence="2" id="KW-0479">Metal-binding</keyword>
<dbReference type="RefSeq" id="WP_190425617.1">
    <property type="nucleotide sequence ID" value="NZ_JAAOCA010000041.1"/>
</dbReference>
<evidence type="ECO:0000313" key="7">
    <source>
        <dbReference type="EMBL" id="MBD1601754.1"/>
    </source>
</evidence>
<keyword evidence="4" id="KW-0560">Oxidoreductase</keyword>
<evidence type="ECO:0000313" key="8">
    <source>
        <dbReference type="Proteomes" id="UP000805841"/>
    </source>
</evidence>
<dbReference type="InterPro" id="IPR003819">
    <property type="entry name" value="TauD/TfdA-like"/>
</dbReference>
<evidence type="ECO:0000256" key="5">
    <source>
        <dbReference type="ARBA" id="ARBA00023004"/>
    </source>
</evidence>
<reference evidence="7 8" key="1">
    <citation type="journal article" date="2020" name="Insects">
        <title>Bacteria Belonging to Pseudomonas typographi sp. nov. from the Bark Beetle Ips typographus Have Genomic Potential to Aid in the Host Ecology.</title>
        <authorList>
            <person name="Peral-Aranega E."/>
            <person name="Saati-Santamaria Z."/>
            <person name="Kolarik M."/>
            <person name="Rivas R."/>
            <person name="Garcia-Fraile P."/>
        </authorList>
    </citation>
    <scope>NUCLEOTIDE SEQUENCE [LARGE SCALE GENOMIC DNA]</scope>
    <source>
        <strain evidence="7 8">CA3A</strain>
    </source>
</reference>
<gene>
    <name evidence="7" type="ORF">HAQ05_24045</name>
</gene>
<organism evidence="7 8">
    <name type="scientific">Pseudomonas typographi</name>
    <dbReference type="NCBI Taxonomy" id="2715964"/>
    <lineage>
        <taxon>Bacteria</taxon>
        <taxon>Pseudomonadati</taxon>
        <taxon>Pseudomonadota</taxon>
        <taxon>Gammaproteobacteria</taxon>
        <taxon>Pseudomonadales</taxon>
        <taxon>Pseudomonadaceae</taxon>
        <taxon>Pseudomonas</taxon>
    </lineage>
</organism>
<accession>A0ABR7Z8G5</accession>
<dbReference type="Proteomes" id="UP000805841">
    <property type="component" value="Unassembled WGS sequence"/>
</dbReference>
<dbReference type="InterPro" id="IPR051323">
    <property type="entry name" value="AtsK-like"/>
</dbReference>
<dbReference type="Pfam" id="PF02668">
    <property type="entry name" value="TauD"/>
    <property type="match status" value="1"/>
</dbReference>
<evidence type="ECO:0000256" key="4">
    <source>
        <dbReference type="ARBA" id="ARBA00023002"/>
    </source>
</evidence>
<dbReference type="InterPro" id="IPR042098">
    <property type="entry name" value="TauD-like_sf"/>
</dbReference>
<comment type="caution">
    <text evidence="7">The sequence shown here is derived from an EMBL/GenBank/DDBJ whole genome shotgun (WGS) entry which is preliminary data.</text>
</comment>
<keyword evidence="3 7" id="KW-0223">Dioxygenase</keyword>
<dbReference type="GO" id="GO:0051213">
    <property type="term" value="F:dioxygenase activity"/>
    <property type="evidence" value="ECO:0007669"/>
    <property type="project" value="UniProtKB-KW"/>
</dbReference>
<evidence type="ECO:0000256" key="2">
    <source>
        <dbReference type="ARBA" id="ARBA00022723"/>
    </source>
</evidence>
<comment type="similarity">
    <text evidence="1">Belongs to the TfdA dioxygenase family.</text>
</comment>
<dbReference type="SUPFAM" id="SSF51197">
    <property type="entry name" value="Clavaminate synthase-like"/>
    <property type="match status" value="1"/>
</dbReference>
<protein>
    <submittedName>
        <fullName evidence="7">Taurine dioxygenase</fullName>
    </submittedName>
</protein>
<dbReference type="PANTHER" id="PTHR30468:SF1">
    <property type="entry name" value="ALPHA-KETOGLUTARATE-DEPENDENT SULFONATE DIOXYGENASE"/>
    <property type="match status" value="1"/>
</dbReference>
<evidence type="ECO:0000256" key="3">
    <source>
        <dbReference type="ARBA" id="ARBA00022964"/>
    </source>
</evidence>
<dbReference type="EMBL" id="JAAOCA010000041">
    <property type="protein sequence ID" value="MBD1601754.1"/>
    <property type="molecule type" value="Genomic_DNA"/>
</dbReference>
<evidence type="ECO:0000256" key="1">
    <source>
        <dbReference type="ARBA" id="ARBA00005896"/>
    </source>
</evidence>
<dbReference type="PANTHER" id="PTHR30468">
    <property type="entry name" value="ALPHA-KETOGLUTARATE-DEPENDENT SULFONATE DIOXYGENASE"/>
    <property type="match status" value="1"/>
</dbReference>
<sequence length="271" mass="30309">MSYQRIRVVPTTPHIGAEIYDIDLTAPLTAPVVMELKQALAEFQVIFFRDQPINFGQHLALAVQFGDVHHHVGPATESKPVPEFPGVRVLHFDQHSKKVAGEDWHSDQTCAALPPMGSILHITQTAPNGGGATLFGSMYAAYEALSPLMKTYLEGLTATHDGRRVFGPDAPVNSHPIVVRHPQTGRPLIFVNKAMTSHIDGLPRDESEAILGFLYAHCQKPEFHVRFQWRDNSIAFWDNRCTQHKAIWDYYPNVRLGYRIQIKGDKAPAMA</sequence>
<name>A0ABR7Z8G5_9PSED</name>
<keyword evidence="8" id="KW-1185">Reference proteome</keyword>
<proteinExistence type="inferred from homology"/>
<feature type="domain" description="TauD/TfdA-like" evidence="6">
    <location>
        <begin position="9"/>
        <end position="259"/>
    </location>
</feature>
<keyword evidence="5" id="KW-0408">Iron</keyword>
<evidence type="ECO:0000259" key="6">
    <source>
        <dbReference type="Pfam" id="PF02668"/>
    </source>
</evidence>